<dbReference type="OMA" id="GFELWDR"/>
<name>A0A0S4JCG4_BODSA</name>
<dbReference type="PANTHER" id="PTHR44943">
    <property type="entry name" value="CELLULOSE SYNTHASE OPERON PROTEIN C"/>
    <property type="match status" value="1"/>
</dbReference>
<accession>A0A0S4JCG4</accession>
<reference evidence="5" key="1">
    <citation type="submission" date="2015-09" db="EMBL/GenBank/DDBJ databases">
        <authorList>
            <consortium name="Pathogen Informatics"/>
        </authorList>
    </citation>
    <scope>NUCLEOTIDE SEQUENCE [LARGE SCALE GENOMIC DNA]</scope>
    <source>
        <strain evidence="5">Lake Konstanz</strain>
    </source>
</reference>
<keyword evidence="1" id="KW-0677">Repeat</keyword>
<sequence>MRAARVRTESMAQRLSKKPMSEGFELWDRGYNLGAMRLFIFKAETSPPFQLGPCLDAVGHLLLKLEEFADAKENFGYAAEKYELIQQPILAELMQCKGVEAIDGPQAAMQRLHAFLQATDPSRGHIHYRFIFSPLLLNYQKAIQKMRAARVRTESMAQRLSKKPMSEGFELWDRGYNLGAMRLFIFKAETSPPFQLGPCLDAVGHLLLKLEEFADAKENFGYAAEKYELIQQPILAELMQCKGVEAIDGPQAAMQRLHAFLQATDPSRQASTFDAKTKAGVARAFAYLADLYLAADSKTYVGNAIQDAEYAVSIGWDRVHTGWVVLGQARQAADDQAGALAAFEQAIQLCPNYLEAFEHAIFAAKKLGDNAKALSLLNAAIAVHPRSVLLREKAFLISELGNDGDALAFLDEVIANPPPEETDSVVIGGGSTLCTLLKAKAAVLADLGRMEEALEAAKKALEANPGDEEATAIVADITQQ</sequence>
<dbReference type="InterPro" id="IPR019734">
    <property type="entry name" value="TPR_rpt"/>
</dbReference>
<dbReference type="Proteomes" id="UP000051952">
    <property type="component" value="Unassembled WGS sequence"/>
</dbReference>
<dbReference type="SMART" id="SM00028">
    <property type="entry name" value="TPR"/>
    <property type="match status" value="3"/>
</dbReference>
<evidence type="ECO:0008006" key="6">
    <source>
        <dbReference type="Google" id="ProtNLM"/>
    </source>
</evidence>
<dbReference type="AlphaFoldDB" id="A0A0S4JCG4"/>
<organism evidence="4 5">
    <name type="scientific">Bodo saltans</name>
    <name type="common">Flagellated protozoan</name>
    <dbReference type="NCBI Taxonomy" id="75058"/>
    <lineage>
        <taxon>Eukaryota</taxon>
        <taxon>Discoba</taxon>
        <taxon>Euglenozoa</taxon>
        <taxon>Kinetoplastea</taxon>
        <taxon>Metakinetoplastina</taxon>
        <taxon>Eubodonida</taxon>
        <taxon>Bodonidae</taxon>
        <taxon>Bodo</taxon>
    </lineage>
</organism>
<dbReference type="SUPFAM" id="SSF48452">
    <property type="entry name" value="TPR-like"/>
    <property type="match status" value="1"/>
</dbReference>
<keyword evidence="2 3" id="KW-0802">TPR repeat</keyword>
<keyword evidence="5" id="KW-1185">Reference proteome</keyword>
<dbReference type="Pfam" id="PF13181">
    <property type="entry name" value="TPR_8"/>
    <property type="match status" value="1"/>
</dbReference>
<evidence type="ECO:0000256" key="1">
    <source>
        <dbReference type="ARBA" id="ARBA00022737"/>
    </source>
</evidence>
<dbReference type="PROSITE" id="PS50005">
    <property type="entry name" value="TPR"/>
    <property type="match status" value="2"/>
</dbReference>
<proteinExistence type="predicted"/>
<dbReference type="PANTHER" id="PTHR44943:SF8">
    <property type="entry name" value="TPR REPEAT-CONTAINING PROTEIN MJ0263"/>
    <property type="match status" value="1"/>
</dbReference>
<evidence type="ECO:0000313" key="5">
    <source>
        <dbReference type="Proteomes" id="UP000051952"/>
    </source>
</evidence>
<dbReference type="OrthoDB" id="418911at2759"/>
<feature type="repeat" description="TPR" evidence="3">
    <location>
        <begin position="320"/>
        <end position="353"/>
    </location>
</feature>
<evidence type="ECO:0000313" key="4">
    <source>
        <dbReference type="EMBL" id="CUG87814.1"/>
    </source>
</evidence>
<feature type="repeat" description="TPR" evidence="3">
    <location>
        <begin position="434"/>
        <end position="467"/>
    </location>
</feature>
<gene>
    <name evidence="4" type="ORF">BSAL_12145</name>
</gene>
<evidence type="ECO:0000256" key="3">
    <source>
        <dbReference type="PROSITE-ProRule" id="PRU00339"/>
    </source>
</evidence>
<dbReference type="InterPro" id="IPR011990">
    <property type="entry name" value="TPR-like_helical_dom_sf"/>
</dbReference>
<evidence type="ECO:0000256" key="2">
    <source>
        <dbReference type="ARBA" id="ARBA00022803"/>
    </source>
</evidence>
<protein>
    <recommendedName>
        <fullName evidence="6">Tetratricopeptide repeat protein</fullName>
    </recommendedName>
</protein>
<dbReference type="InterPro" id="IPR051685">
    <property type="entry name" value="Ycf3/AcsC/BcsC/TPR_MFPF"/>
</dbReference>
<dbReference type="EMBL" id="CYKH01001592">
    <property type="protein sequence ID" value="CUG87814.1"/>
    <property type="molecule type" value="Genomic_DNA"/>
</dbReference>
<dbReference type="Gene3D" id="1.25.40.10">
    <property type="entry name" value="Tetratricopeptide repeat domain"/>
    <property type="match status" value="1"/>
</dbReference>